<feature type="signal peptide" evidence="1">
    <location>
        <begin position="1"/>
        <end position="21"/>
    </location>
</feature>
<dbReference type="OrthoDB" id="2432613at2759"/>
<accession>A0A0D2N7K4</accession>
<dbReference type="EMBL" id="KN817654">
    <property type="protein sequence ID" value="KJA15094.1"/>
    <property type="molecule type" value="Genomic_DNA"/>
</dbReference>
<evidence type="ECO:0000313" key="2">
    <source>
        <dbReference type="EMBL" id="KJA15094.1"/>
    </source>
</evidence>
<proteinExistence type="predicted"/>
<keyword evidence="3" id="KW-1185">Reference proteome</keyword>
<protein>
    <submittedName>
        <fullName evidence="2">Uncharacterized protein</fullName>
    </submittedName>
</protein>
<reference evidence="3" key="1">
    <citation type="submission" date="2014-04" db="EMBL/GenBank/DDBJ databases">
        <title>Evolutionary Origins and Diversification of the Mycorrhizal Mutualists.</title>
        <authorList>
            <consortium name="DOE Joint Genome Institute"/>
            <consortium name="Mycorrhizal Genomics Consortium"/>
            <person name="Kohler A."/>
            <person name="Kuo A."/>
            <person name="Nagy L.G."/>
            <person name="Floudas D."/>
            <person name="Copeland A."/>
            <person name="Barry K.W."/>
            <person name="Cichocki N."/>
            <person name="Veneault-Fourrey C."/>
            <person name="LaButti K."/>
            <person name="Lindquist E.A."/>
            <person name="Lipzen A."/>
            <person name="Lundell T."/>
            <person name="Morin E."/>
            <person name="Murat C."/>
            <person name="Riley R."/>
            <person name="Ohm R."/>
            <person name="Sun H."/>
            <person name="Tunlid A."/>
            <person name="Henrissat B."/>
            <person name="Grigoriev I.V."/>
            <person name="Hibbett D.S."/>
            <person name="Martin F."/>
        </authorList>
    </citation>
    <scope>NUCLEOTIDE SEQUENCE [LARGE SCALE GENOMIC DNA]</scope>
    <source>
        <strain evidence="3">FD-334 SS-4</strain>
    </source>
</reference>
<dbReference type="InterPro" id="IPR052982">
    <property type="entry name" value="SRP1/TIP1-like"/>
</dbReference>
<feature type="chain" id="PRO_5002247547" evidence="1">
    <location>
        <begin position="22"/>
        <end position="228"/>
    </location>
</feature>
<sequence>MFSAPVFTALFVLAVPLIARADVTPTEPAPAEIFNAGATCHIAWDGDANSTTNWKRMTIQLMTGDNFDMIALTTVATNQDGTASGTPPNSAIYFYQFTAPAAANTTWTGRFAIASDSGATTTPTNATQPGGATIPWGTGALTDPSSAVAATTPATVTGASATTAAAVVTTGLATSVVSTASGTPSSTASTLNTTTASTAASGALGAAAPAGARLWLGAAALLLAAAAR</sequence>
<dbReference type="AlphaFoldDB" id="A0A0D2N7K4"/>
<evidence type="ECO:0000256" key="1">
    <source>
        <dbReference type="SAM" id="SignalP"/>
    </source>
</evidence>
<keyword evidence="1" id="KW-0732">Signal</keyword>
<dbReference type="PANTHER" id="PTHR40633">
    <property type="entry name" value="MATRIX PROTEIN, PUTATIVE (AFU_ORTHOLOGUE AFUA_8G05410)-RELATED"/>
    <property type="match status" value="1"/>
</dbReference>
<evidence type="ECO:0000313" key="3">
    <source>
        <dbReference type="Proteomes" id="UP000054270"/>
    </source>
</evidence>
<dbReference type="PANTHER" id="PTHR40633:SF1">
    <property type="entry name" value="GPI ANCHORED SERINE-THREONINE RICH PROTEIN (AFU_ORTHOLOGUE AFUA_1G03630)"/>
    <property type="match status" value="1"/>
</dbReference>
<dbReference type="OMA" id="IYFFQFT"/>
<dbReference type="Proteomes" id="UP000054270">
    <property type="component" value="Unassembled WGS sequence"/>
</dbReference>
<dbReference type="STRING" id="945553.A0A0D2N7K4"/>
<organism evidence="2 3">
    <name type="scientific">Hypholoma sublateritium (strain FD-334 SS-4)</name>
    <dbReference type="NCBI Taxonomy" id="945553"/>
    <lineage>
        <taxon>Eukaryota</taxon>
        <taxon>Fungi</taxon>
        <taxon>Dikarya</taxon>
        <taxon>Basidiomycota</taxon>
        <taxon>Agaricomycotina</taxon>
        <taxon>Agaricomycetes</taxon>
        <taxon>Agaricomycetidae</taxon>
        <taxon>Agaricales</taxon>
        <taxon>Agaricineae</taxon>
        <taxon>Strophariaceae</taxon>
        <taxon>Hypholoma</taxon>
    </lineage>
</organism>
<gene>
    <name evidence="2" type="ORF">HYPSUDRAFT_48685</name>
</gene>
<name>A0A0D2N7K4_HYPSF</name>